<organism evidence="2 3">
    <name type="scientific">Archangium minus</name>
    <dbReference type="NCBI Taxonomy" id="83450"/>
    <lineage>
        <taxon>Bacteria</taxon>
        <taxon>Pseudomonadati</taxon>
        <taxon>Myxococcota</taxon>
        <taxon>Myxococcia</taxon>
        <taxon>Myxococcales</taxon>
        <taxon>Cystobacterineae</taxon>
        <taxon>Archangiaceae</taxon>
        <taxon>Archangium</taxon>
    </lineage>
</organism>
<feature type="region of interest" description="Disordered" evidence="1">
    <location>
        <begin position="149"/>
        <end position="182"/>
    </location>
</feature>
<protein>
    <recommendedName>
        <fullName evidence="4">Lipoprotein</fullName>
    </recommendedName>
</protein>
<accession>A0ABY9X036</accession>
<keyword evidence="3" id="KW-1185">Reference proteome</keyword>
<evidence type="ECO:0000313" key="3">
    <source>
        <dbReference type="Proteomes" id="UP001611383"/>
    </source>
</evidence>
<evidence type="ECO:0008006" key="4">
    <source>
        <dbReference type="Google" id="ProtNLM"/>
    </source>
</evidence>
<proteinExistence type="predicted"/>
<dbReference type="EMBL" id="CP043494">
    <property type="protein sequence ID" value="WNG48752.1"/>
    <property type="molecule type" value="Genomic_DNA"/>
</dbReference>
<dbReference type="RefSeq" id="WP_395806403.1">
    <property type="nucleotide sequence ID" value="NZ_CP043494.1"/>
</dbReference>
<dbReference type="Proteomes" id="UP001611383">
    <property type="component" value="Chromosome"/>
</dbReference>
<sequence>MSHWVALLLLMFLAGCSITTRGVRPGTGQDTLKLGLPVAPQAPSPPTPLQGIAGEGLGNGLPRAVLRLVPQGATTAAEAATGATTGEALVAGGALVAAGGSVVLVCLTAKAALDGRQTPLDIADTFYGTHFGDLQGWVQGCYSPKSTVHPGIPARTSELKPISEPHAPPGPGPGAEKDRDTKRLGRIYVTYTEFNRTTRRSYSGRTSMIIDLNKDLEAQANLAVASRDLNHHINKDENDEPKSPGFLPAVRDEFDVGTAVNHANRYGDVAYWRIRGREQQLIDFHGGAQSDNQAPYRTENVQRGVAKNNPLGRLFHDAATKHWGQLHPYTGD</sequence>
<reference evidence="2 3" key="1">
    <citation type="submission" date="2019-08" db="EMBL/GenBank/DDBJ databases">
        <title>Archangium and Cystobacter genomes.</title>
        <authorList>
            <person name="Chen I.-C.K."/>
            <person name="Wielgoss S."/>
        </authorList>
    </citation>
    <scope>NUCLEOTIDE SEQUENCE [LARGE SCALE GENOMIC DNA]</scope>
    <source>
        <strain evidence="2 3">Cbm 6</strain>
    </source>
</reference>
<gene>
    <name evidence="2" type="ORF">F0U60_35020</name>
</gene>
<evidence type="ECO:0000313" key="2">
    <source>
        <dbReference type="EMBL" id="WNG48752.1"/>
    </source>
</evidence>
<evidence type="ECO:0000256" key="1">
    <source>
        <dbReference type="SAM" id="MobiDB-lite"/>
    </source>
</evidence>
<name>A0ABY9X036_9BACT</name>